<comment type="caution">
    <text evidence="10">The sequence shown here is derived from an EMBL/GenBank/DDBJ whole genome shotgun (WGS) entry which is preliminary data.</text>
</comment>
<comment type="subcellular location">
    <subcellularLocation>
        <location evidence="1">Membrane</location>
        <topology evidence="1">Single-pass membrane protein</topology>
    </subcellularLocation>
</comment>
<dbReference type="InterPro" id="IPR058624">
    <property type="entry name" value="MdtA-like_HH"/>
</dbReference>
<gene>
    <name evidence="10" type="ORF">AS026_25835</name>
</gene>
<dbReference type="NCBIfam" id="TIGR01730">
    <property type="entry name" value="RND_mfp"/>
    <property type="match status" value="1"/>
</dbReference>
<dbReference type="Gene3D" id="2.40.50.100">
    <property type="match status" value="1"/>
</dbReference>
<accession>A0A109J0Z9</accession>
<dbReference type="RefSeq" id="WP_062376237.1">
    <property type="nucleotide sequence ID" value="NZ_LNCD01000148.1"/>
</dbReference>
<evidence type="ECO:0000256" key="2">
    <source>
        <dbReference type="ARBA" id="ARBA00009477"/>
    </source>
</evidence>
<evidence type="ECO:0000313" key="10">
    <source>
        <dbReference type="EMBL" id="KWV40351.1"/>
    </source>
</evidence>
<dbReference type="PANTHER" id="PTHR30367:SF12">
    <property type="entry name" value="P-HYDROXYBENZOIC ACID EFFLUX PUMP SUBUNIT AAEA"/>
    <property type="match status" value="1"/>
</dbReference>
<evidence type="ECO:0000256" key="3">
    <source>
        <dbReference type="ARBA" id="ARBA00022692"/>
    </source>
</evidence>
<feature type="domain" description="Multidrug resistance protein MdtA-like barrel-sandwich hybrid" evidence="8">
    <location>
        <begin position="47"/>
        <end position="186"/>
    </location>
</feature>
<dbReference type="AlphaFoldDB" id="A0A109J0Z9"/>
<dbReference type="InterPro" id="IPR006143">
    <property type="entry name" value="RND_pump_MFP"/>
</dbReference>
<dbReference type="GO" id="GO:0022857">
    <property type="term" value="F:transmembrane transporter activity"/>
    <property type="evidence" value="ECO:0007669"/>
    <property type="project" value="InterPro"/>
</dbReference>
<evidence type="ECO:0000256" key="4">
    <source>
        <dbReference type="ARBA" id="ARBA00022989"/>
    </source>
</evidence>
<dbReference type="PANTHER" id="PTHR30367">
    <property type="entry name" value="P-HYDROXYBENZOIC ACID EFFLUX PUMP SUBUNIT AAEA-RELATED"/>
    <property type="match status" value="1"/>
</dbReference>
<dbReference type="Pfam" id="PF25917">
    <property type="entry name" value="BSH_RND"/>
    <property type="match status" value="1"/>
</dbReference>
<protein>
    <submittedName>
        <fullName evidence="10">Secretion protein HlyD</fullName>
    </submittedName>
</protein>
<dbReference type="Proteomes" id="UP000068164">
    <property type="component" value="Unassembled WGS sequence"/>
</dbReference>
<name>A0A109J0Z9_9HYPH</name>
<organism evidence="10 11">
    <name type="scientific">Rhizobium altiplani</name>
    <dbReference type="NCBI Taxonomy" id="1864509"/>
    <lineage>
        <taxon>Bacteria</taxon>
        <taxon>Pseudomonadati</taxon>
        <taxon>Pseudomonadota</taxon>
        <taxon>Alphaproteobacteria</taxon>
        <taxon>Hyphomicrobiales</taxon>
        <taxon>Rhizobiaceae</taxon>
        <taxon>Rhizobium/Agrobacterium group</taxon>
        <taxon>Rhizobium</taxon>
    </lineage>
</organism>
<evidence type="ECO:0000256" key="6">
    <source>
        <dbReference type="SAM" id="Phobius"/>
    </source>
</evidence>
<dbReference type="Gene3D" id="1.10.287.470">
    <property type="entry name" value="Helix hairpin bin"/>
    <property type="match status" value="1"/>
</dbReference>
<keyword evidence="11" id="KW-1185">Reference proteome</keyword>
<keyword evidence="5 6" id="KW-0472">Membrane</keyword>
<feature type="transmembrane region" description="Helical" evidence="6">
    <location>
        <begin position="12"/>
        <end position="29"/>
    </location>
</feature>
<dbReference type="InterPro" id="IPR050393">
    <property type="entry name" value="MFP_Efflux_Pump"/>
</dbReference>
<dbReference type="EMBL" id="LNCD01000148">
    <property type="protein sequence ID" value="KWV40351.1"/>
    <property type="molecule type" value="Genomic_DNA"/>
</dbReference>
<evidence type="ECO:0000259" key="7">
    <source>
        <dbReference type="Pfam" id="PF25876"/>
    </source>
</evidence>
<dbReference type="Pfam" id="PF25963">
    <property type="entry name" value="Beta-barrel_AAEA"/>
    <property type="match status" value="1"/>
</dbReference>
<dbReference type="OrthoDB" id="9811754at2"/>
<keyword evidence="4 6" id="KW-1133">Transmembrane helix</keyword>
<evidence type="ECO:0000256" key="1">
    <source>
        <dbReference type="ARBA" id="ARBA00004167"/>
    </source>
</evidence>
<evidence type="ECO:0000313" key="11">
    <source>
        <dbReference type="Proteomes" id="UP000068164"/>
    </source>
</evidence>
<feature type="domain" description="Multidrug resistance protein MdtA-like alpha-helical hairpin" evidence="7">
    <location>
        <begin position="87"/>
        <end position="153"/>
    </location>
</feature>
<reference evidence="10 11" key="1">
    <citation type="submission" date="2015-11" db="EMBL/GenBank/DDBJ databases">
        <title>Draft Genome Sequence of the Strain BR 10423 (Rhizobium sp.) isolated from nodules of Mimosa pudica.</title>
        <authorList>
            <person name="Barauna A.C."/>
            <person name="Zilli J.E."/>
            <person name="Simoes-Araujo J.L."/>
            <person name="Reis V.M."/>
            <person name="James E.K."/>
            <person name="Reis F.B.Jr."/>
            <person name="Rouws L.F."/>
            <person name="Passos S.R."/>
            <person name="Gois S.R."/>
        </authorList>
    </citation>
    <scope>NUCLEOTIDE SEQUENCE [LARGE SCALE GENOMIC DNA]</scope>
    <source>
        <strain evidence="10 11">BR10423</strain>
    </source>
</reference>
<dbReference type="GO" id="GO:0016020">
    <property type="term" value="C:membrane"/>
    <property type="evidence" value="ECO:0007669"/>
    <property type="project" value="InterPro"/>
</dbReference>
<dbReference type="SUPFAM" id="SSF111369">
    <property type="entry name" value="HlyD-like secretion proteins"/>
    <property type="match status" value="1"/>
</dbReference>
<sequence length="289" mass="31534">MKSLLAHSGRFLVTGVMVALAGVLGWHLWDYYMDEPWTRDGKVRADVVRLAADVSGIVSEVDAKDNQTVRKGDVIFRIDQARFTLALRQAEAQMESSKAALDLARSDLELYRKLGESSVTRQKIQQAETTVQQDEAAYNQAVISRDTAQLNLDRSVVRAPVNGVLTNFSMQPGNYVTAGTAVTALIDSDSYYVAGYFEENKLDRIKVGDPALVYLMGSKTPLKGHVDGVAGGIEDRERSDTSSAQLANVTPTFTWVRLAQRVPVRVALDALPDDTALVAGRTASVTIVN</sequence>
<dbReference type="Gene3D" id="2.40.30.170">
    <property type="match status" value="1"/>
</dbReference>
<keyword evidence="3 6" id="KW-0812">Transmembrane</keyword>
<evidence type="ECO:0000259" key="8">
    <source>
        <dbReference type="Pfam" id="PF25917"/>
    </source>
</evidence>
<evidence type="ECO:0000256" key="5">
    <source>
        <dbReference type="ARBA" id="ARBA00023136"/>
    </source>
</evidence>
<dbReference type="InterPro" id="IPR058625">
    <property type="entry name" value="MdtA-like_BSH"/>
</dbReference>
<feature type="domain" description="p-hydroxybenzoic acid efflux pump subunit AaeA-like beta-barrel" evidence="9">
    <location>
        <begin position="190"/>
        <end position="287"/>
    </location>
</feature>
<comment type="similarity">
    <text evidence="2">Belongs to the membrane fusion protein (MFP) (TC 8.A.1) family.</text>
</comment>
<dbReference type="InterPro" id="IPR058634">
    <property type="entry name" value="AaeA-lik-b-barrel"/>
</dbReference>
<evidence type="ECO:0000259" key="9">
    <source>
        <dbReference type="Pfam" id="PF25963"/>
    </source>
</evidence>
<proteinExistence type="inferred from homology"/>
<dbReference type="Pfam" id="PF25876">
    <property type="entry name" value="HH_MFP_RND"/>
    <property type="match status" value="1"/>
</dbReference>